<reference evidence="3 4" key="1">
    <citation type="submission" date="2024-01" db="EMBL/GenBank/DDBJ databases">
        <title>A telomere-to-telomere, gap-free genome of sweet tea (Lithocarpus litseifolius).</title>
        <authorList>
            <person name="Zhou J."/>
        </authorList>
    </citation>
    <scope>NUCLEOTIDE SEQUENCE [LARGE SCALE GENOMIC DNA]</scope>
    <source>
        <strain evidence="3">Zhou-2022a</strain>
        <tissue evidence="3">Leaf</tissue>
    </source>
</reference>
<dbReference type="PRINTS" id="PR00625">
    <property type="entry name" value="JDOMAIN"/>
</dbReference>
<dbReference type="Pfam" id="PF00226">
    <property type="entry name" value="DnaJ"/>
    <property type="match status" value="1"/>
</dbReference>
<sequence length="409" mass="45874">MNQDDDDYDEEEMDPEQKRAFGDVVDRCFEELVVVQRSGAGVEVDRENQEDREESDGVEYGEAFAFDQEELSGVGAAVAGDLATRGVPDGEELGEEGGGTGDPAVVAAELHGEDDPMQQMTMAERKLIRSRRNGALRIGGGAVPLRSRQIGDCAADENRSAYKKLALQRHPDKLVQSGLSHAEATAQFQELAQAYKVLSDLKERTWYDLHQSQIIFSDLNSNSVAPNSAIPNLFSFFSIPRSLSIISFCLVLHPNHDLLDEMAVSELINPETHVWRTELIHLSFHPDDAEAICRIQLSRRQVADSIIWSYNKNGNFSVKSAYKVARKIQGEVRAESSASTADRLTREELELFWVQAWFAWNQRNRVLFGGTLMDPRILNRRAEEFLTDYKAAQVQLTVTQNWSGSNYSE</sequence>
<protein>
    <recommendedName>
        <fullName evidence="2">J domain-containing protein</fullName>
    </recommendedName>
</protein>
<dbReference type="AlphaFoldDB" id="A0AAW2CTD2"/>
<evidence type="ECO:0000313" key="4">
    <source>
        <dbReference type="Proteomes" id="UP001459277"/>
    </source>
</evidence>
<dbReference type="Proteomes" id="UP001459277">
    <property type="component" value="Unassembled WGS sequence"/>
</dbReference>
<dbReference type="PROSITE" id="PS50076">
    <property type="entry name" value="DNAJ_2"/>
    <property type="match status" value="1"/>
</dbReference>
<dbReference type="InterPro" id="IPR001623">
    <property type="entry name" value="DnaJ_domain"/>
</dbReference>
<feature type="compositionally biased region" description="Acidic residues" evidence="1">
    <location>
        <begin position="50"/>
        <end position="59"/>
    </location>
</feature>
<accession>A0AAW2CTD2</accession>
<dbReference type="InterPro" id="IPR044648">
    <property type="entry name" value="JJJ1_plant"/>
</dbReference>
<dbReference type="CDD" id="cd06257">
    <property type="entry name" value="DnaJ"/>
    <property type="match status" value="1"/>
</dbReference>
<feature type="region of interest" description="Disordered" evidence="1">
    <location>
        <begin position="1"/>
        <end position="21"/>
    </location>
</feature>
<organism evidence="3 4">
    <name type="scientific">Lithocarpus litseifolius</name>
    <dbReference type="NCBI Taxonomy" id="425828"/>
    <lineage>
        <taxon>Eukaryota</taxon>
        <taxon>Viridiplantae</taxon>
        <taxon>Streptophyta</taxon>
        <taxon>Embryophyta</taxon>
        <taxon>Tracheophyta</taxon>
        <taxon>Spermatophyta</taxon>
        <taxon>Magnoliopsida</taxon>
        <taxon>eudicotyledons</taxon>
        <taxon>Gunneridae</taxon>
        <taxon>Pentapetalae</taxon>
        <taxon>rosids</taxon>
        <taxon>fabids</taxon>
        <taxon>Fagales</taxon>
        <taxon>Fagaceae</taxon>
        <taxon>Lithocarpus</taxon>
    </lineage>
</organism>
<comment type="caution">
    <text evidence="3">The sequence shown here is derived from an EMBL/GenBank/DDBJ whole genome shotgun (WGS) entry which is preliminary data.</text>
</comment>
<keyword evidence="4" id="KW-1185">Reference proteome</keyword>
<dbReference type="PANTHER" id="PTHR45495:SF1">
    <property type="entry name" value="DNAJ PROTEIN JJJ1 HOMOLOG"/>
    <property type="match status" value="1"/>
</dbReference>
<feature type="compositionally biased region" description="Acidic residues" evidence="1">
    <location>
        <begin position="1"/>
        <end position="14"/>
    </location>
</feature>
<feature type="domain" description="J" evidence="2">
    <location>
        <begin position="134"/>
        <end position="211"/>
    </location>
</feature>
<evidence type="ECO:0000259" key="2">
    <source>
        <dbReference type="PROSITE" id="PS50076"/>
    </source>
</evidence>
<dbReference type="Gene3D" id="1.10.287.110">
    <property type="entry name" value="DnaJ domain"/>
    <property type="match status" value="1"/>
</dbReference>
<dbReference type="PANTHER" id="PTHR45495">
    <property type="entry name" value="DNAJ PROTEIN JJJ1 HOMOLOG"/>
    <property type="match status" value="1"/>
</dbReference>
<evidence type="ECO:0000256" key="1">
    <source>
        <dbReference type="SAM" id="MobiDB-lite"/>
    </source>
</evidence>
<gene>
    <name evidence="3" type="ORF">SO802_015142</name>
</gene>
<dbReference type="SUPFAM" id="SSF46565">
    <property type="entry name" value="Chaperone J-domain"/>
    <property type="match status" value="1"/>
</dbReference>
<dbReference type="InterPro" id="IPR036869">
    <property type="entry name" value="J_dom_sf"/>
</dbReference>
<name>A0AAW2CTD2_9ROSI</name>
<evidence type="ECO:0000313" key="3">
    <source>
        <dbReference type="EMBL" id="KAL0001361.1"/>
    </source>
</evidence>
<feature type="region of interest" description="Disordered" evidence="1">
    <location>
        <begin position="39"/>
        <end position="60"/>
    </location>
</feature>
<dbReference type="EMBL" id="JAZDWU010000005">
    <property type="protein sequence ID" value="KAL0001361.1"/>
    <property type="molecule type" value="Genomic_DNA"/>
</dbReference>
<proteinExistence type="predicted"/>